<dbReference type="GO" id="GO:0070284">
    <property type="term" value="F:phosphomethylpyrimidine synthase activity"/>
    <property type="evidence" value="ECO:0007669"/>
    <property type="project" value="UniProtKB-EC"/>
</dbReference>
<dbReference type="EMBL" id="CP009687">
    <property type="protein sequence ID" value="AKL95369.1"/>
    <property type="molecule type" value="Genomic_DNA"/>
</dbReference>
<sequence length="434" mass="46865">MTLLENARNGIITDEMKQVAIKEGVSEEFIRQGIAKGEIVLLGSKHHKGVCPVAIGTGLSTKVSASIGMHGAEDSISGEIEKMMTAVAAGTDALMDLSISGDIDGMRKEALAATPKPIGTLPLYQALADAKKKRGSSLKMTVDDLFEVIEKHAAEGIDFLALHCGTTMDIVARAKREGRIDPLVSFGGAHLIGWMIHNEAENPLYENFDRLLEIARKYDVVLSFADGMRPGCLADSLDGAQVHELVVLGELVTRARNAGVQVMVKGPGHVPIDEIETTVKLQKSLCKGAPYFVFGPLVTDSAVGFDHISAAIGGAISAFAGAEFLCYVTPAEHVGLPNKKQVYDGVMASRIAAHAADVAKGLEKAIQWDLEMSQARRNLDWEKQMELSIDPETARRMWKERSDDFSSECTMCGKYCAMKIVSQFLNKDNNMATA</sequence>
<dbReference type="KEGG" id="cace:CACET_c19210"/>
<keyword evidence="2" id="KW-0004">4Fe-4S</keyword>
<organism evidence="10 11">
    <name type="scientific">Clostridium aceticum</name>
    <dbReference type="NCBI Taxonomy" id="84022"/>
    <lineage>
        <taxon>Bacteria</taxon>
        <taxon>Bacillati</taxon>
        <taxon>Bacillota</taxon>
        <taxon>Clostridia</taxon>
        <taxon>Eubacteriales</taxon>
        <taxon>Clostridiaceae</taxon>
        <taxon>Clostridium</taxon>
    </lineage>
</organism>
<dbReference type="NCBIfam" id="NF009895">
    <property type="entry name" value="PRK13352.1"/>
    <property type="match status" value="1"/>
</dbReference>
<evidence type="ECO:0000256" key="2">
    <source>
        <dbReference type="ARBA" id="ARBA00022485"/>
    </source>
</evidence>
<evidence type="ECO:0000256" key="8">
    <source>
        <dbReference type="ARBA" id="ARBA00023239"/>
    </source>
</evidence>
<dbReference type="PATRIC" id="fig|84022.5.peg.55"/>
<evidence type="ECO:0000313" key="11">
    <source>
        <dbReference type="Proteomes" id="UP000035704"/>
    </source>
</evidence>
<dbReference type="PANTHER" id="PTHR30557:SF1">
    <property type="entry name" value="PHOSPHOMETHYLPYRIMIDINE SYNTHASE, CHLOROPLASTIC"/>
    <property type="match status" value="1"/>
</dbReference>
<evidence type="ECO:0000256" key="3">
    <source>
        <dbReference type="ARBA" id="ARBA00022691"/>
    </source>
</evidence>
<dbReference type="GO" id="GO:0051539">
    <property type="term" value="F:4 iron, 4 sulfur cluster binding"/>
    <property type="evidence" value="ECO:0007669"/>
    <property type="project" value="UniProtKB-KW"/>
</dbReference>
<evidence type="ECO:0000256" key="4">
    <source>
        <dbReference type="ARBA" id="ARBA00022723"/>
    </source>
</evidence>
<dbReference type="InterPro" id="IPR038521">
    <property type="entry name" value="ThiC/Bza_core_dom"/>
</dbReference>
<accession>A0A0D8IEW8</accession>
<evidence type="ECO:0000256" key="5">
    <source>
        <dbReference type="ARBA" id="ARBA00022833"/>
    </source>
</evidence>
<dbReference type="AlphaFoldDB" id="A0A0D8IEW8"/>
<dbReference type="SFLD" id="SFLDS00113">
    <property type="entry name" value="Radical_SAM_Phosphomethylpyrim"/>
    <property type="match status" value="1"/>
</dbReference>
<evidence type="ECO:0000256" key="9">
    <source>
        <dbReference type="NCBIfam" id="TIGR00190"/>
    </source>
</evidence>
<keyword evidence="11" id="KW-1185">Reference proteome</keyword>
<evidence type="ECO:0000313" key="10">
    <source>
        <dbReference type="EMBL" id="AKL95369.1"/>
    </source>
</evidence>
<keyword evidence="8 10" id="KW-0456">Lyase</keyword>
<dbReference type="GO" id="GO:0005829">
    <property type="term" value="C:cytosol"/>
    <property type="evidence" value="ECO:0007669"/>
    <property type="project" value="TreeGrafter"/>
</dbReference>
<keyword evidence="4" id="KW-0479">Metal-binding</keyword>
<dbReference type="Pfam" id="PF01964">
    <property type="entry name" value="ThiC_Rad_SAM"/>
    <property type="match status" value="1"/>
</dbReference>
<dbReference type="STRING" id="84022.CACET_c19210"/>
<dbReference type="EC" id="4.1.99.17" evidence="9"/>
<comment type="cofactor">
    <cofactor evidence="1">
        <name>[4Fe-4S] cluster</name>
        <dbReference type="ChEBI" id="CHEBI:49883"/>
    </cofactor>
</comment>
<keyword evidence="3" id="KW-0949">S-adenosyl-L-methionine</keyword>
<protein>
    <recommendedName>
        <fullName evidence="9">Phosphomethylpyrimidine synthase</fullName>
        <ecNumber evidence="9">4.1.99.17</ecNumber>
    </recommendedName>
</protein>
<dbReference type="GO" id="GO:0009228">
    <property type="term" value="P:thiamine biosynthetic process"/>
    <property type="evidence" value="ECO:0007669"/>
    <property type="project" value="UniProtKB-UniRule"/>
</dbReference>
<dbReference type="RefSeq" id="WP_044822904.1">
    <property type="nucleotide sequence ID" value="NZ_CP009687.1"/>
</dbReference>
<gene>
    <name evidence="10" type="primary">thiC2</name>
    <name evidence="10" type="ORF">CACET_c19210</name>
</gene>
<dbReference type="InterPro" id="IPR002817">
    <property type="entry name" value="ThiC/BzaA/B"/>
</dbReference>
<evidence type="ECO:0000256" key="6">
    <source>
        <dbReference type="ARBA" id="ARBA00023004"/>
    </source>
</evidence>
<dbReference type="GO" id="GO:0046872">
    <property type="term" value="F:metal ion binding"/>
    <property type="evidence" value="ECO:0007669"/>
    <property type="project" value="UniProtKB-KW"/>
</dbReference>
<dbReference type="SFLD" id="SFLDF00407">
    <property type="entry name" value="phosphomethylpyrimidine_syntha"/>
    <property type="match status" value="1"/>
</dbReference>
<dbReference type="SFLD" id="SFLDG01114">
    <property type="entry name" value="phosphomethylpyrimidine_syntha"/>
    <property type="match status" value="1"/>
</dbReference>
<evidence type="ECO:0000256" key="1">
    <source>
        <dbReference type="ARBA" id="ARBA00001966"/>
    </source>
</evidence>
<dbReference type="PANTHER" id="PTHR30557">
    <property type="entry name" value="THIAMINE BIOSYNTHESIS PROTEIN THIC"/>
    <property type="match status" value="1"/>
</dbReference>
<dbReference type="Gene3D" id="3.20.20.540">
    <property type="entry name" value="Radical SAM ThiC family, central domain"/>
    <property type="match status" value="1"/>
</dbReference>
<keyword evidence="5" id="KW-0862">Zinc</keyword>
<dbReference type="Proteomes" id="UP000035704">
    <property type="component" value="Chromosome"/>
</dbReference>
<keyword evidence="6" id="KW-0408">Iron</keyword>
<keyword evidence="7" id="KW-0411">Iron-sulfur</keyword>
<dbReference type="OrthoDB" id="9805897at2"/>
<proteinExistence type="predicted"/>
<reference evidence="10 11" key="1">
    <citation type="submission" date="2014-10" db="EMBL/GenBank/DDBJ databases">
        <title>Genome sequence of Clostridium aceticum DSM 1496.</title>
        <authorList>
            <person name="Poehlein A."/>
            <person name="Schiel-Bengelsdorf B."/>
            <person name="Gottschalk G."/>
            <person name="Duerre P."/>
            <person name="Daniel R."/>
        </authorList>
    </citation>
    <scope>NUCLEOTIDE SEQUENCE [LARGE SCALE GENOMIC DNA]</scope>
    <source>
        <strain evidence="10 11">DSM 1496</strain>
    </source>
</reference>
<dbReference type="Gene3D" id="6.10.250.620">
    <property type="match status" value="1"/>
</dbReference>
<dbReference type="NCBIfam" id="TIGR00190">
    <property type="entry name" value="thiC"/>
    <property type="match status" value="1"/>
</dbReference>
<name>A0A0D8IEW8_9CLOT</name>
<evidence type="ECO:0000256" key="7">
    <source>
        <dbReference type="ARBA" id="ARBA00023014"/>
    </source>
</evidence>